<keyword evidence="1" id="KW-0812">Transmembrane</keyword>
<accession>A0A3N4J1S0</accession>
<keyword evidence="1" id="KW-1133">Transmembrane helix</keyword>
<feature type="transmembrane region" description="Helical" evidence="1">
    <location>
        <begin position="49"/>
        <end position="66"/>
    </location>
</feature>
<keyword evidence="1" id="KW-0472">Membrane</keyword>
<feature type="transmembrane region" description="Helical" evidence="1">
    <location>
        <begin position="6"/>
        <end position="28"/>
    </location>
</feature>
<evidence type="ECO:0000313" key="2">
    <source>
        <dbReference type="EMBL" id="RPA92229.1"/>
    </source>
</evidence>
<sequence>MLCSASLYLPPLCHFFAFWFISLHPNLFVHQIQTKGPIKKTKIEMLSKALLLLTFFILALSAHALPKNIPRIHRHPFKVEAIGTVGEENIKNFESSEVDIEDVEVAEAKELSGEPEVKRLVDDSMKSYEFGNPNNIPDKYMRFKSVY</sequence>
<gene>
    <name evidence="2" type="ORF">L873DRAFT_207915</name>
</gene>
<proteinExistence type="predicted"/>
<keyword evidence="3" id="KW-1185">Reference proteome</keyword>
<dbReference type="AlphaFoldDB" id="A0A3N4J1S0"/>
<protein>
    <submittedName>
        <fullName evidence="2">Uncharacterized protein</fullName>
    </submittedName>
</protein>
<dbReference type="Proteomes" id="UP000276215">
    <property type="component" value="Unassembled WGS sequence"/>
</dbReference>
<evidence type="ECO:0000313" key="3">
    <source>
        <dbReference type="Proteomes" id="UP000276215"/>
    </source>
</evidence>
<reference evidence="2 3" key="1">
    <citation type="journal article" date="2018" name="Nat. Ecol. Evol.">
        <title>Pezizomycetes genomes reveal the molecular basis of ectomycorrhizal truffle lifestyle.</title>
        <authorList>
            <person name="Murat C."/>
            <person name="Payen T."/>
            <person name="Noel B."/>
            <person name="Kuo A."/>
            <person name="Morin E."/>
            <person name="Chen J."/>
            <person name="Kohler A."/>
            <person name="Krizsan K."/>
            <person name="Balestrini R."/>
            <person name="Da Silva C."/>
            <person name="Montanini B."/>
            <person name="Hainaut M."/>
            <person name="Levati E."/>
            <person name="Barry K.W."/>
            <person name="Belfiori B."/>
            <person name="Cichocki N."/>
            <person name="Clum A."/>
            <person name="Dockter R.B."/>
            <person name="Fauchery L."/>
            <person name="Guy J."/>
            <person name="Iotti M."/>
            <person name="Le Tacon F."/>
            <person name="Lindquist E.A."/>
            <person name="Lipzen A."/>
            <person name="Malagnac F."/>
            <person name="Mello A."/>
            <person name="Molinier V."/>
            <person name="Miyauchi S."/>
            <person name="Poulain J."/>
            <person name="Riccioni C."/>
            <person name="Rubini A."/>
            <person name="Sitrit Y."/>
            <person name="Splivallo R."/>
            <person name="Traeger S."/>
            <person name="Wang M."/>
            <person name="Zifcakova L."/>
            <person name="Wipf D."/>
            <person name="Zambonelli A."/>
            <person name="Paolocci F."/>
            <person name="Nowrousian M."/>
            <person name="Ottonello S."/>
            <person name="Baldrian P."/>
            <person name="Spatafora J.W."/>
            <person name="Henrissat B."/>
            <person name="Nagy L.G."/>
            <person name="Aury J.M."/>
            <person name="Wincker P."/>
            <person name="Grigoriev I.V."/>
            <person name="Bonfante P."/>
            <person name="Martin F.M."/>
        </authorList>
    </citation>
    <scope>NUCLEOTIDE SEQUENCE [LARGE SCALE GENOMIC DNA]</scope>
    <source>
        <strain evidence="2 3">120613-1</strain>
    </source>
</reference>
<evidence type="ECO:0000256" key="1">
    <source>
        <dbReference type="SAM" id="Phobius"/>
    </source>
</evidence>
<dbReference type="EMBL" id="ML120478">
    <property type="protein sequence ID" value="RPA92229.1"/>
    <property type="molecule type" value="Genomic_DNA"/>
</dbReference>
<name>A0A3N4J1S0_9PEZI</name>
<organism evidence="2 3">
    <name type="scientific">Choiromyces venosus 120613-1</name>
    <dbReference type="NCBI Taxonomy" id="1336337"/>
    <lineage>
        <taxon>Eukaryota</taxon>
        <taxon>Fungi</taxon>
        <taxon>Dikarya</taxon>
        <taxon>Ascomycota</taxon>
        <taxon>Pezizomycotina</taxon>
        <taxon>Pezizomycetes</taxon>
        <taxon>Pezizales</taxon>
        <taxon>Tuberaceae</taxon>
        <taxon>Choiromyces</taxon>
    </lineage>
</organism>